<name>A0A9Q4C4L8_9EURY</name>
<gene>
    <name evidence="2" type="ORF">EGH25_06790</name>
</gene>
<protein>
    <submittedName>
        <fullName evidence="2">Winged helix-turn-helix domain-containing protein</fullName>
    </submittedName>
</protein>
<evidence type="ECO:0000313" key="3">
    <source>
        <dbReference type="Proteomes" id="UP001149411"/>
    </source>
</evidence>
<evidence type="ECO:0000259" key="1">
    <source>
        <dbReference type="Pfam" id="PF01022"/>
    </source>
</evidence>
<dbReference type="InterPro" id="IPR036388">
    <property type="entry name" value="WH-like_DNA-bd_sf"/>
</dbReference>
<accession>A0A9Q4C4L8</accession>
<dbReference type="InterPro" id="IPR001845">
    <property type="entry name" value="HTH_ArsR_DNA-bd_dom"/>
</dbReference>
<dbReference type="InterPro" id="IPR011991">
    <property type="entry name" value="ArsR-like_HTH"/>
</dbReference>
<dbReference type="SUPFAM" id="SSF46785">
    <property type="entry name" value="Winged helix' DNA-binding domain"/>
    <property type="match status" value="1"/>
</dbReference>
<dbReference type="Pfam" id="PF01022">
    <property type="entry name" value="HTH_5"/>
    <property type="match status" value="1"/>
</dbReference>
<dbReference type="AlphaFoldDB" id="A0A9Q4C4L8"/>
<dbReference type="EMBL" id="RKLV01000006">
    <property type="protein sequence ID" value="MCX2819056.1"/>
    <property type="molecule type" value="Genomic_DNA"/>
</dbReference>
<feature type="domain" description="HTH arsR-type" evidence="1">
    <location>
        <begin position="31"/>
        <end position="73"/>
    </location>
</feature>
<dbReference type="CDD" id="cd00090">
    <property type="entry name" value="HTH_ARSR"/>
    <property type="match status" value="1"/>
</dbReference>
<sequence>MSEVETKEDAEPYAEDSVLTAVFGNHAEPKILAALLSEPDQDLNVTQISDLAGVSRKTVYEHLDRFVDLGLVEQPREVAGSKMYVIDTEDDAAEKLAEFEWEMIDRVADVRG</sequence>
<dbReference type="GO" id="GO:0003700">
    <property type="term" value="F:DNA-binding transcription factor activity"/>
    <property type="evidence" value="ECO:0007669"/>
    <property type="project" value="InterPro"/>
</dbReference>
<dbReference type="Proteomes" id="UP001149411">
    <property type="component" value="Unassembled WGS sequence"/>
</dbReference>
<dbReference type="RefSeq" id="WP_266086998.1">
    <property type="nucleotide sequence ID" value="NZ_RKLV01000006.1"/>
</dbReference>
<keyword evidence="3" id="KW-1185">Reference proteome</keyword>
<dbReference type="InterPro" id="IPR036390">
    <property type="entry name" value="WH_DNA-bd_sf"/>
</dbReference>
<proteinExistence type="predicted"/>
<reference evidence="2" key="1">
    <citation type="submission" date="2022-09" db="EMBL/GenBank/DDBJ databases">
        <title>Haloadaptaus new haloarchaeum isolated from saline soil.</title>
        <authorList>
            <person name="Duran-Viseras A."/>
            <person name="Sanchez-Porro C."/>
            <person name="Ventosa A."/>
        </authorList>
    </citation>
    <scope>NUCLEOTIDE SEQUENCE</scope>
    <source>
        <strain evidence="2">F3-133</strain>
    </source>
</reference>
<dbReference type="Gene3D" id="1.10.10.10">
    <property type="entry name" value="Winged helix-like DNA-binding domain superfamily/Winged helix DNA-binding domain"/>
    <property type="match status" value="1"/>
</dbReference>
<evidence type="ECO:0000313" key="2">
    <source>
        <dbReference type="EMBL" id="MCX2819056.1"/>
    </source>
</evidence>
<organism evidence="2 3">
    <name type="scientific">Halorutilus salinus</name>
    <dbReference type="NCBI Taxonomy" id="2487751"/>
    <lineage>
        <taxon>Archaea</taxon>
        <taxon>Methanobacteriati</taxon>
        <taxon>Methanobacteriota</taxon>
        <taxon>Stenosarchaea group</taxon>
        <taxon>Halobacteria</taxon>
        <taxon>Halorutilales</taxon>
        <taxon>Halorutilaceae</taxon>
        <taxon>Halorutilus</taxon>
    </lineage>
</organism>
<comment type="caution">
    <text evidence="2">The sequence shown here is derived from an EMBL/GenBank/DDBJ whole genome shotgun (WGS) entry which is preliminary data.</text>
</comment>